<evidence type="ECO:0008006" key="4">
    <source>
        <dbReference type="Google" id="ProtNLM"/>
    </source>
</evidence>
<sequence>MDRRKFVVATGVGVGLAGCIDANVDSSGGGTDQSDPGDSNGPTGSGDSSDDSDPSLDDEASADESRGDDGNGDRDGDETDNEDETEDGPDRSVTFHSCTRATVSGTFDADDVAFASTGFYDEGLYGDTILEDGVVFGDDVTAPFSGSVTFEIGNESNVDAGDEEIVVEVPDYGNDGTVITSLTTRRADYMGAAPTHANPHADECLGELEPDGDGDDGTATFDVAGAETNAPVTAGEYLEASVEIENAGGTSGTETVELIVGTDPERVDARQITLDAGERTILTVGYETPPVDNDQEFPVRVETEGDAVTRTVLVYGTG</sequence>
<dbReference type="OrthoDB" id="156963at2157"/>
<feature type="compositionally biased region" description="Low complexity" evidence="1">
    <location>
        <begin position="34"/>
        <end position="47"/>
    </location>
</feature>
<dbReference type="RefSeq" id="WP_049989264.1">
    <property type="nucleotide sequence ID" value="NZ_FOIS01000001.1"/>
</dbReference>
<feature type="compositionally biased region" description="Basic and acidic residues" evidence="1">
    <location>
        <begin position="63"/>
        <end position="74"/>
    </location>
</feature>
<reference evidence="3" key="1">
    <citation type="submission" date="2016-10" db="EMBL/GenBank/DDBJ databases">
        <authorList>
            <person name="Varghese N."/>
        </authorList>
    </citation>
    <scope>NUCLEOTIDE SEQUENCE [LARGE SCALE GENOMIC DNA]</scope>
    <source>
        <strain evidence="3">CGMCC 1.12284</strain>
    </source>
</reference>
<feature type="compositionally biased region" description="Acidic residues" evidence="1">
    <location>
        <begin position="75"/>
        <end position="87"/>
    </location>
</feature>
<dbReference type="AlphaFoldDB" id="A0A1I0MCV3"/>
<proteinExistence type="predicted"/>
<keyword evidence="3" id="KW-1185">Reference proteome</keyword>
<dbReference type="eggNOG" id="arCOG03256">
    <property type="taxonomic scope" value="Archaea"/>
</dbReference>
<dbReference type="STRING" id="1202768.SAMN05216285_0743"/>
<evidence type="ECO:0000313" key="2">
    <source>
        <dbReference type="EMBL" id="SEV85590.1"/>
    </source>
</evidence>
<feature type="region of interest" description="Disordered" evidence="1">
    <location>
        <begin position="16"/>
        <end position="96"/>
    </location>
</feature>
<dbReference type="EMBL" id="FOIS01000001">
    <property type="protein sequence ID" value="SEV85590.1"/>
    <property type="molecule type" value="Genomic_DNA"/>
</dbReference>
<evidence type="ECO:0000313" key="3">
    <source>
        <dbReference type="Proteomes" id="UP000183275"/>
    </source>
</evidence>
<dbReference type="PROSITE" id="PS51257">
    <property type="entry name" value="PROKAR_LIPOPROTEIN"/>
    <property type="match status" value="1"/>
</dbReference>
<name>A0A1I0MCV3_9EURY</name>
<evidence type="ECO:0000256" key="1">
    <source>
        <dbReference type="SAM" id="MobiDB-lite"/>
    </source>
</evidence>
<feature type="compositionally biased region" description="Acidic residues" evidence="1">
    <location>
        <begin position="48"/>
        <end position="62"/>
    </location>
</feature>
<protein>
    <recommendedName>
        <fullName evidence="4">CARDB protein</fullName>
    </recommendedName>
</protein>
<gene>
    <name evidence="2" type="ORF">SAMN05216285_0743</name>
</gene>
<organism evidence="2 3">
    <name type="scientific">Natrinema salifodinae</name>
    <dbReference type="NCBI Taxonomy" id="1202768"/>
    <lineage>
        <taxon>Archaea</taxon>
        <taxon>Methanobacteriati</taxon>
        <taxon>Methanobacteriota</taxon>
        <taxon>Stenosarchaea group</taxon>
        <taxon>Halobacteria</taxon>
        <taxon>Halobacteriales</taxon>
        <taxon>Natrialbaceae</taxon>
        <taxon>Natrinema</taxon>
    </lineage>
</organism>
<dbReference type="Proteomes" id="UP000183275">
    <property type="component" value="Unassembled WGS sequence"/>
</dbReference>
<accession>A0A1I0MCV3</accession>